<dbReference type="PROSITE" id="PS50076">
    <property type="entry name" value="DNAJ_2"/>
    <property type="match status" value="1"/>
</dbReference>
<dbReference type="EMBL" id="JBEFLD010000006">
    <property type="protein sequence ID" value="MEQ6291442.1"/>
    <property type="molecule type" value="Genomic_DNA"/>
</dbReference>
<feature type="domain" description="J" evidence="6">
    <location>
        <begin position="8"/>
        <end position="80"/>
    </location>
</feature>
<name>A0ABV1M5E3_9NEIS</name>
<dbReference type="CDD" id="cd06257">
    <property type="entry name" value="DnaJ"/>
    <property type="match status" value="1"/>
</dbReference>
<keyword evidence="2 4" id="KW-0143">Chaperone</keyword>
<reference evidence="7" key="1">
    <citation type="submission" date="2024-06" db="EMBL/GenBank/DDBJ databases">
        <title>Genome sequence of Vogesella sp. MAHUQ-64.</title>
        <authorList>
            <person name="Huq M.A."/>
        </authorList>
    </citation>
    <scope>NUCLEOTIDE SEQUENCE</scope>
    <source>
        <strain evidence="7">MAHUQ-64</strain>
    </source>
</reference>
<dbReference type="InterPro" id="IPR036386">
    <property type="entry name" value="HscB_C_sf"/>
</dbReference>
<comment type="similarity">
    <text evidence="1 4">Belongs to the HscB family.</text>
</comment>
<organism evidence="7 8">
    <name type="scientific">Vogesella oryzagri</name>
    <dbReference type="NCBI Taxonomy" id="3160864"/>
    <lineage>
        <taxon>Bacteria</taxon>
        <taxon>Pseudomonadati</taxon>
        <taxon>Pseudomonadota</taxon>
        <taxon>Betaproteobacteria</taxon>
        <taxon>Neisseriales</taxon>
        <taxon>Chromobacteriaceae</taxon>
        <taxon>Vogesella</taxon>
    </lineage>
</organism>
<dbReference type="HAMAP" id="MF_00682">
    <property type="entry name" value="HscB"/>
    <property type="match status" value="1"/>
</dbReference>
<comment type="caution">
    <text evidence="7">The sequence shown here is derived from an EMBL/GenBank/DDBJ whole genome shotgun (WGS) entry which is preliminary data.</text>
</comment>
<sequence>MSADFSQDHFALFQLPRRFRLDNAALDSAWRTAAAAAHPDRFAAAGDAEKRVALMQATRINEAYQTLKSPLARARYLLQLAGVDTAEETNTSMPPAFLMAQMEWRENIEDARHGKDVAALETLTRQLRGDVKALEDELAAVLDDAPDHAIAALLVRKLRFLEKLDQEIGDAIEALLY</sequence>
<dbReference type="PANTHER" id="PTHR14021:SF15">
    <property type="entry name" value="IRON-SULFUR CLUSTER CO-CHAPERONE PROTEIN HSCB"/>
    <property type="match status" value="1"/>
</dbReference>
<dbReference type="Gene3D" id="1.20.1280.20">
    <property type="entry name" value="HscB, C-terminal domain"/>
    <property type="match status" value="1"/>
</dbReference>
<comment type="subunit">
    <text evidence="4">Interacts with HscA and stimulates its ATPase activity.</text>
</comment>
<comment type="function">
    <text evidence="3 4">Co-chaperone involved in the maturation of iron-sulfur cluster-containing proteins. Seems to help targeting proteins to be folded toward HscA.</text>
</comment>
<evidence type="ECO:0000256" key="1">
    <source>
        <dbReference type="ARBA" id="ARBA00010476"/>
    </source>
</evidence>
<dbReference type="NCBIfam" id="NF002935">
    <property type="entry name" value="PRK03578.1"/>
    <property type="match status" value="1"/>
</dbReference>
<evidence type="ECO:0000256" key="4">
    <source>
        <dbReference type="HAMAP-Rule" id="MF_00682"/>
    </source>
</evidence>
<evidence type="ECO:0000256" key="5">
    <source>
        <dbReference type="SAM" id="Coils"/>
    </source>
</evidence>
<feature type="coiled-coil region" evidence="5">
    <location>
        <begin position="117"/>
        <end position="144"/>
    </location>
</feature>
<dbReference type="SMART" id="SM00271">
    <property type="entry name" value="DnaJ"/>
    <property type="match status" value="1"/>
</dbReference>
<dbReference type="PANTHER" id="PTHR14021">
    <property type="entry name" value="IRON-SULFUR CLUSTER CO-CHAPERONE PROTEIN HSCB"/>
    <property type="match status" value="1"/>
</dbReference>
<evidence type="ECO:0000313" key="8">
    <source>
        <dbReference type="Proteomes" id="UP001433638"/>
    </source>
</evidence>
<evidence type="ECO:0000256" key="3">
    <source>
        <dbReference type="ARBA" id="ARBA00025596"/>
    </source>
</evidence>
<dbReference type="InterPro" id="IPR004640">
    <property type="entry name" value="HscB"/>
</dbReference>
<protein>
    <recommendedName>
        <fullName evidence="4">Co-chaperone protein HscB homolog</fullName>
    </recommendedName>
</protein>
<accession>A0ABV1M5E3</accession>
<dbReference type="RefSeq" id="WP_349588319.1">
    <property type="nucleotide sequence ID" value="NZ_JBEFLD010000006.1"/>
</dbReference>
<dbReference type="SUPFAM" id="SSF47144">
    <property type="entry name" value="HSC20 (HSCB), C-terminal oligomerisation domain"/>
    <property type="match status" value="1"/>
</dbReference>
<dbReference type="Pfam" id="PF07743">
    <property type="entry name" value="HSCB_C"/>
    <property type="match status" value="1"/>
</dbReference>
<dbReference type="InterPro" id="IPR001623">
    <property type="entry name" value="DnaJ_domain"/>
</dbReference>
<dbReference type="SUPFAM" id="SSF46565">
    <property type="entry name" value="Chaperone J-domain"/>
    <property type="match status" value="1"/>
</dbReference>
<dbReference type="InterPro" id="IPR036869">
    <property type="entry name" value="J_dom_sf"/>
</dbReference>
<gene>
    <name evidence="4 7" type="primary">hscB</name>
    <name evidence="7" type="ORF">ABNW52_12555</name>
</gene>
<dbReference type="Gene3D" id="1.10.287.110">
    <property type="entry name" value="DnaJ domain"/>
    <property type="match status" value="1"/>
</dbReference>
<evidence type="ECO:0000259" key="6">
    <source>
        <dbReference type="PROSITE" id="PS50076"/>
    </source>
</evidence>
<keyword evidence="8" id="KW-1185">Reference proteome</keyword>
<keyword evidence="5" id="KW-0175">Coiled coil</keyword>
<evidence type="ECO:0000313" key="7">
    <source>
        <dbReference type="EMBL" id="MEQ6291442.1"/>
    </source>
</evidence>
<proteinExistence type="inferred from homology"/>
<dbReference type="Proteomes" id="UP001433638">
    <property type="component" value="Unassembled WGS sequence"/>
</dbReference>
<evidence type="ECO:0000256" key="2">
    <source>
        <dbReference type="ARBA" id="ARBA00023186"/>
    </source>
</evidence>
<dbReference type="NCBIfam" id="TIGR00714">
    <property type="entry name" value="hscB"/>
    <property type="match status" value="1"/>
</dbReference>
<dbReference type="InterPro" id="IPR009073">
    <property type="entry name" value="HscB_oligo_C"/>
</dbReference>